<dbReference type="Proteomes" id="UP001500016">
    <property type="component" value="Unassembled WGS sequence"/>
</dbReference>
<comment type="caution">
    <text evidence="6">The sequence shown here is derived from an EMBL/GenBank/DDBJ whole genome shotgun (WGS) entry which is preliminary data.</text>
</comment>
<keyword evidence="3" id="KW-0560">Oxidoreductase</keyword>
<gene>
    <name evidence="6" type="ORF">GCM10009801_44310</name>
</gene>
<evidence type="ECO:0000259" key="5">
    <source>
        <dbReference type="Pfam" id="PF00296"/>
    </source>
</evidence>
<dbReference type="InterPro" id="IPR036661">
    <property type="entry name" value="Luciferase-like_sf"/>
</dbReference>
<feature type="domain" description="Luciferase-like" evidence="5">
    <location>
        <begin position="14"/>
        <end position="189"/>
    </location>
</feature>
<evidence type="ECO:0000256" key="3">
    <source>
        <dbReference type="ARBA" id="ARBA00023002"/>
    </source>
</evidence>
<dbReference type="PANTHER" id="PTHR42847:SF8">
    <property type="entry name" value="CONSERVED PROTEIN"/>
    <property type="match status" value="1"/>
</dbReference>
<name>A0ABP5HRV4_9ACTN</name>
<reference evidence="7" key="1">
    <citation type="journal article" date="2019" name="Int. J. Syst. Evol. Microbiol.">
        <title>The Global Catalogue of Microorganisms (GCM) 10K type strain sequencing project: providing services to taxonomists for standard genome sequencing and annotation.</title>
        <authorList>
            <consortium name="The Broad Institute Genomics Platform"/>
            <consortium name="The Broad Institute Genome Sequencing Center for Infectious Disease"/>
            <person name="Wu L."/>
            <person name="Ma J."/>
        </authorList>
    </citation>
    <scope>NUCLEOTIDE SEQUENCE [LARGE SCALE GENOMIC DNA]</scope>
    <source>
        <strain evidence="7">JCM 15478</strain>
    </source>
</reference>
<organism evidence="6 7">
    <name type="scientific">Streptomyces albiaxialis</name>
    <dbReference type="NCBI Taxonomy" id="329523"/>
    <lineage>
        <taxon>Bacteria</taxon>
        <taxon>Bacillati</taxon>
        <taxon>Actinomycetota</taxon>
        <taxon>Actinomycetes</taxon>
        <taxon>Kitasatosporales</taxon>
        <taxon>Streptomycetaceae</taxon>
        <taxon>Streptomyces</taxon>
    </lineage>
</organism>
<dbReference type="Pfam" id="PF00296">
    <property type="entry name" value="Bac_luciferase"/>
    <property type="match status" value="1"/>
</dbReference>
<evidence type="ECO:0000256" key="2">
    <source>
        <dbReference type="ARBA" id="ARBA00022643"/>
    </source>
</evidence>
<evidence type="ECO:0000256" key="4">
    <source>
        <dbReference type="ARBA" id="ARBA00023033"/>
    </source>
</evidence>
<dbReference type="NCBIfam" id="TIGR03621">
    <property type="entry name" value="F420_MSMEG_2516"/>
    <property type="match status" value="1"/>
</dbReference>
<evidence type="ECO:0000313" key="6">
    <source>
        <dbReference type="EMBL" id="GAA2083692.1"/>
    </source>
</evidence>
<dbReference type="SUPFAM" id="SSF51679">
    <property type="entry name" value="Bacterial luciferase-like"/>
    <property type="match status" value="1"/>
</dbReference>
<protein>
    <submittedName>
        <fullName evidence="6">LLM class F420-dependent oxidoreductase</fullName>
    </submittedName>
</protein>
<evidence type="ECO:0000256" key="1">
    <source>
        <dbReference type="ARBA" id="ARBA00022630"/>
    </source>
</evidence>
<dbReference type="Gene3D" id="3.20.20.30">
    <property type="entry name" value="Luciferase-like domain"/>
    <property type="match status" value="1"/>
</dbReference>
<proteinExistence type="predicted"/>
<dbReference type="RefSeq" id="WP_344530803.1">
    <property type="nucleotide sequence ID" value="NZ_BAAAPE010000011.1"/>
</dbReference>
<sequence>MKFRFGIQLIGARTRDEWVGAARRAESTGFSTLVLPDHFGGGQLAPLPALMAAADATSTLRLGTLVLCNDFRHPVVLAQEAATVDLLSDGRLELGLGAGWMSEEYEAAGLPFDSAGTRVSRLEESVRIVRDVLDDGRADFSGEHYRVTGFEGAPEPVQQRVPLLVGGGSPRVLRLAGRHADIVSVHHDLRSGEARAQDITPEGTERKLSWVREGAGARFASLELQVGVGIFWVTPRRETVLNGLSRRLGMPPALVGTLPNVMVGSVPQLVDQLQEQRDRFGFSYVVIQGRDMADAEPLVNALAGC</sequence>
<dbReference type="EMBL" id="BAAAPE010000011">
    <property type="protein sequence ID" value="GAA2083692.1"/>
    <property type="molecule type" value="Genomic_DNA"/>
</dbReference>
<dbReference type="InterPro" id="IPR050172">
    <property type="entry name" value="SsuD_RutA_monooxygenase"/>
</dbReference>
<dbReference type="PANTHER" id="PTHR42847">
    <property type="entry name" value="ALKANESULFONATE MONOOXYGENASE"/>
    <property type="match status" value="1"/>
</dbReference>
<keyword evidence="1" id="KW-0285">Flavoprotein</keyword>
<accession>A0ABP5HRV4</accession>
<keyword evidence="2" id="KW-0288">FMN</keyword>
<dbReference type="InterPro" id="IPR019923">
    <property type="entry name" value="Lucif-like_OxRdtase_MSMEG_2516"/>
</dbReference>
<keyword evidence="7" id="KW-1185">Reference proteome</keyword>
<evidence type="ECO:0000313" key="7">
    <source>
        <dbReference type="Proteomes" id="UP001500016"/>
    </source>
</evidence>
<keyword evidence="4" id="KW-0503">Monooxygenase</keyword>
<dbReference type="InterPro" id="IPR011251">
    <property type="entry name" value="Luciferase-like_dom"/>
</dbReference>